<feature type="coiled-coil region" evidence="1">
    <location>
        <begin position="431"/>
        <end position="499"/>
    </location>
</feature>
<dbReference type="InterPro" id="IPR007110">
    <property type="entry name" value="Ig-like_dom"/>
</dbReference>
<feature type="domain" description="Ig-like" evidence="3">
    <location>
        <begin position="1416"/>
        <end position="1495"/>
    </location>
</feature>
<feature type="coiled-coil region" evidence="1">
    <location>
        <begin position="73"/>
        <end position="104"/>
    </location>
</feature>
<feature type="region of interest" description="Disordered" evidence="2">
    <location>
        <begin position="1389"/>
        <end position="1416"/>
    </location>
</feature>
<proteinExistence type="predicted"/>
<feature type="compositionally biased region" description="Polar residues" evidence="2">
    <location>
        <begin position="857"/>
        <end position="886"/>
    </location>
</feature>
<reference evidence="5" key="1">
    <citation type="submission" date="2025-08" db="UniProtKB">
        <authorList>
            <consortium name="RefSeq"/>
        </authorList>
    </citation>
    <scope>IDENTIFICATION</scope>
</reference>
<dbReference type="OrthoDB" id="9333799at2759"/>
<feature type="region of interest" description="Disordered" evidence="2">
    <location>
        <begin position="836"/>
        <end position="886"/>
    </location>
</feature>
<feature type="compositionally biased region" description="Basic residues" evidence="2">
    <location>
        <begin position="635"/>
        <end position="644"/>
    </location>
</feature>
<evidence type="ECO:0000256" key="2">
    <source>
        <dbReference type="SAM" id="MobiDB-lite"/>
    </source>
</evidence>
<dbReference type="CTD" id="285025"/>
<feature type="compositionally biased region" description="Polar residues" evidence="2">
    <location>
        <begin position="1010"/>
        <end position="1023"/>
    </location>
</feature>
<feature type="compositionally biased region" description="Low complexity" evidence="2">
    <location>
        <begin position="1399"/>
        <end position="1408"/>
    </location>
</feature>
<feature type="region of interest" description="Disordered" evidence="2">
    <location>
        <begin position="1325"/>
        <end position="1351"/>
    </location>
</feature>
<dbReference type="KEGG" id="cgob:115005525"/>
<dbReference type="SUPFAM" id="SSF48726">
    <property type="entry name" value="Immunoglobulin"/>
    <property type="match status" value="1"/>
</dbReference>
<feature type="region of interest" description="Disordered" evidence="2">
    <location>
        <begin position="994"/>
        <end position="1024"/>
    </location>
</feature>
<evidence type="ECO:0000313" key="5">
    <source>
        <dbReference type="RefSeq" id="XP_029283231.1"/>
    </source>
</evidence>
<dbReference type="Proteomes" id="UP000504630">
    <property type="component" value="Unplaced"/>
</dbReference>
<keyword evidence="4" id="KW-1185">Reference proteome</keyword>
<dbReference type="Gene3D" id="1.20.58.60">
    <property type="match status" value="1"/>
</dbReference>
<keyword evidence="1" id="KW-0175">Coiled coil</keyword>
<dbReference type="InParanoid" id="A0A6J2PD99"/>
<dbReference type="InterPro" id="IPR036179">
    <property type="entry name" value="Ig-like_dom_sf"/>
</dbReference>
<feature type="compositionally biased region" description="Basic and acidic residues" evidence="2">
    <location>
        <begin position="617"/>
        <end position="634"/>
    </location>
</feature>
<feature type="compositionally biased region" description="Polar residues" evidence="2">
    <location>
        <begin position="1341"/>
        <end position="1351"/>
    </location>
</feature>
<sequence>MQQILDQIRALQSSSPAPPLSPLRALTEQLKRGRTRTRDPLSPELAARVDLVLKELQSLNKKIDSNLQLLQPYVALLRTAWQVEEELEELKEVYRSRAEEEEAASSRLPVKKKKQVDAGWQETLQRVLTCQELGTNYLHTVTTVSGAALNLQAVVLVVQQTVERLGRTKQEVSELRSQQRIQIQQQKEYCRKYRETLHKTLQDLNCVSEMLDSCTLMDLGSDLQTSKLLERFSQARPHFTQLDAEVEFMVKSWETLRGVQDALEDELKGGAVEEEDLSELLKLQEKVKKKIHQSESILDWTGSFHLTSTRLEALLQSLTGSCGSSEDRQQVQSLFKTALTLKSDICAAVDLPSRTCFSVQQLEARLVSLDALCVSWLNEAARREEKLRRERLSRLLSDDISQLRDSFKELKKRFSNLRFNYLKRNDKTRNMKAARNQLQQVELYEEKLQALRKRLQAATARLALEVKDGGVAREAEDAVNELQRQMGEFERSVGEHQKTLEMTCRLQQAMEEYQFWCEDASATISRVGKFSSECRSTEAVSVLHRQFEKFVWPTVPQQEERISQITELAVRLHGVEEGRRYIEKTVSKHSEMVESIRELNDGLMQLEAKLKLESLRKQPDDGEKEIKEEKEKKLKENRKTKKKKEQIDNRSTQEASDLYELKETGHTPELTAEHYGKEVPVKRQTAANRKPPLQKSCSQEADRQTESRLTSSYCSSHTFSLSCSPVEANRRVHAIHSLSQRTATEATPSPSVIGPSFSDIQREFQKDASVGGLSEAELQQHDAMTEDSLSNDEYDCASPDDISLPPLAETPESNMVQSDVEEGYCFSSHSIHINQYSRQSEHSGTGTGTGAVRQQRESSQTESCPTPPTSRQSNTRYRSESSSFVQSPLTVPAPTLITSTLCSILKTKKTSTANVPQSADLSQGGPESNFPTGYNTLHKSITPDSCSNKESNVPEKRIPLQSELLLKEHNSQYNQPQRSTGTPGKITQNIASKGETMPQTDPIPQDTELNHTTTSTLHQSSYCPQPFNGQDPDLLKDTTPPQNIRFLKCSTTFPQTRTSICQNKSFPLSFLNSDQAINSSQITKETSPVSKPQNNSLPSTLTQQTIYFQSSPHHTLPQASSSLSSPAGSPLSQSETLPQIEPVPKARAFAQSCSPPVLHKDRTQDTGILKSCASWLQNTTTLIEDGNLSQSYLESRSGLDQDVPSSQTSKETSSVTLPQSSTATTVKQTVYSQSSPPPNSQCTLAQASSNLRSQQESLLSQGSAGLPEVHSYILPEPTSISNISISSSTITSSNRFSSKQNHQTVYSLHESLTSTCTQQCVHDPGMTPGSTAKPAAPPQCEPQSQALAQQANPHVTLLSSSPHLLTPDQDPNICQPMTIREEIRLTPQIQGPSLPAPLPQAQAESLPQGKASKPGPPCFTRPLSRATVMEGSPVTLEVEVTGQPEPTLTWCKDGDVSATDPGRALLSCEDVKHFPEASDSDGVLYEAQAAGHHDCSGDTWLVAEVFDIISVDWQTWFGTLCVLMWLLYLILL</sequence>
<dbReference type="PROSITE" id="PS50835">
    <property type="entry name" value="IG_LIKE"/>
    <property type="match status" value="1"/>
</dbReference>
<name>A0A6J2PD99_COTGO</name>
<feature type="compositionally biased region" description="Low complexity" evidence="2">
    <location>
        <begin position="1116"/>
        <end position="1134"/>
    </location>
</feature>
<dbReference type="Pfam" id="PF07679">
    <property type="entry name" value="I-set"/>
    <property type="match status" value="1"/>
</dbReference>
<feature type="region of interest" description="Disordered" evidence="2">
    <location>
        <begin position="782"/>
        <end position="815"/>
    </location>
</feature>
<gene>
    <name evidence="5" type="primary">ccdc141</name>
</gene>
<feature type="compositionally biased region" description="Basic and acidic residues" evidence="2">
    <location>
        <begin position="659"/>
        <end position="681"/>
    </location>
</feature>
<dbReference type="InterPro" id="IPR013098">
    <property type="entry name" value="Ig_I-set"/>
</dbReference>
<dbReference type="InterPro" id="IPR013783">
    <property type="entry name" value="Ig-like_fold"/>
</dbReference>
<protein>
    <submittedName>
        <fullName evidence="5">Uncharacterized protein ccdc141 isoform X1</fullName>
    </submittedName>
</protein>
<feature type="region of interest" description="Disordered" evidence="2">
    <location>
        <begin position="1112"/>
        <end position="1136"/>
    </location>
</feature>
<evidence type="ECO:0000259" key="3">
    <source>
        <dbReference type="PROSITE" id="PS50835"/>
    </source>
</evidence>
<evidence type="ECO:0000313" key="4">
    <source>
        <dbReference type="Proteomes" id="UP000504630"/>
    </source>
</evidence>
<dbReference type="GeneID" id="115005525"/>
<evidence type="ECO:0000256" key="1">
    <source>
        <dbReference type="SAM" id="Coils"/>
    </source>
</evidence>
<feature type="region of interest" description="Disordered" evidence="2">
    <location>
        <begin position="1194"/>
        <end position="1262"/>
    </location>
</feature>
<accession>A0A6J2PD99</accession>
<feature type="region of interest" description="Disordered" evidence="2">
    <location>
        <begin position="617"/>
        <end position="704"/>
    </location>
</feature>
<dbReference type="RefSeq" id="XP_029283231.1">
    <property type="nucleotide sequence ID" value="XM_029427371.1"/>
</dbReference>
<dbReference type="Gene3D" id="2.60.40.10">
    <property type="entry name" value="Immunoglobulins"/>
    <property type="match status" value="1"/>
</dbReference>
<feature type="compositionally biased region" description="Polar residues" evidence="2">
    <location>
        <begin position="1203"/>
        <end position="1262"/>
    </location>
</feature>
<organism evidence="4 5">
    <name type="scientific">Cottoperca gobio</name>
    <name type="common">Frogmouth</name>
    <name type="synonym">Aphritis gobio</name>
    <dbReference type="NCBI Taxonomy" id="56716"/>
    <lineage>
        <taxon>Eukaryota</taxon>
        <taxon>Metazoa</taxon>
        <taxon>Chordata</taxon>
        <taxon>Craniata</taxon>
        <taxon>Vertebrata</taxon>
        <taxon>Euteleostomi</taxon>
        <taxon>Actinopterygii</taxon>
        <taxon>Neopterygii</taxon>
        <taxon>Teleostei</taxon>
        <taxon>Neoteleostei</taxon>
        <taxon>Acanthomorphata</taxon>
        <taxon>Eupercaria</taxon>
        <taxon>Perciformes</taxon>
        <taxon>Notothenioidei</taxon>
        <taxon>Bovichtidae</taxon>
        <taxon>Cottoperca</taxon>
    </lineage>
</organism>